<accession>A0A1T5B7Y3</accession>
<dbReference type="OrthoDB" id="369870at2"/>
<dbReference type="Proteomes" id="UP000189818">
    <property type="component" value="Unassembled WGS sequence"/>
</dbReference>
<evidence type="ECO:0000256" key="1">
    <source>
        <dbReference type="ARBA" id="ARBA00004651"/>
    </source>
</evidence>
<proteinExistence type="inferred from homology"/>
<dbReference type="NCBIfam" id="TIGR00688">
    <property type="entry name" value="rarD"/>
    <property type="match status" value="1"/>
</dbReference>
<dbReference type="AlphaFoldDB" id="A0A1T5B7Y3"/>
<dbReference type="InterPro" id="IPR037185">
    <property type="entry name" value="EmrE-like"/>
</dbReference>
<name>A0A1T5B7Y3_9SPHN</name>
<evidence type="ECO:0000256" key="3">
    <source>
        <dbReference type="ARBA" id="ARBA00022448"/>
    </source>
</evidence>
<evidence type="ECO:0000256" key="5">
    <source>
        <dbReference type="ARBA" id="ARBA00022692"/>
    </source>
</evidence>
<keyword evidence="4" id="KW-1003">Cell membrane</keyword>
<evidence type="ECO:0000256" key="8">
    <source>
        <dbReference type="SAM" id="Phobius"/>
    </source>
</evidence>
<comment type="similarity">
    <text evidence="2">Belongs to the EamA transporter family.</text>
</comment>
<feature type="transmembrane region" description="Helical" evidence="8">
    <location>
        <begin position="152"/>
        <end position="168"/>
    </location>
</feature>
<feature type="transmembrane region" description="Helical" evidence="8">
    <location>
        <begin position="9"/>
        <end position="28"/>
    </location>
</feature>
<evidence type="ECO:0000256" key="7">
    <source>
        <dbReference type="ARBA" id="ARBA00023136"/>
    </source>
</evidence>
<evidence type="ECO:0000259" key="9">
    <source>
        <dbReference type="Pfam" id="PF00892"/>
    </source>
</evidence>
<organism evidence="10 11">
    <name type="scientific">Rhizorhabdus histidinilytica</name>
    <dbReference type="NCBI Taxonomy" id="439228"/>
    <lineage>
        <taxon>Bacteria</taxon>
        <taxon>Pseudomonadati</taxon>
        <taxon>Pseudomonadota</taxon>
        <taxon>Alphaproteobacteria</taxon>
        <taxon>Sphingomonadales</taxon>
        <taxon>Sphingomonadaceae</taxon>
        <taxon>Rhizorhabdus</taxon>
    </lineage>
</organism>
<evidence type="ECO:0000256" key="2">
    <source>
        <dbReference type="ARBA" id="ARBA00007362"/>
    </source>
</evidence>
<feature type="transmembrane region" description="Helical" evidence="8">
    <location>
        <begin position="209"/>
        <end position="229"/>
    </location>
</feature>
<keyword evidence="5 8" id="KW-0812">Transmembrane</keyword>
<dbReference type="EMBL" id="FUYM01000002">
    <property type="protein sequence ID" value="SKB43080.1"/>
    <property type="molecule type" value="Genomic_DNA"/>
</dbReference>
<feature type="transmembrane region" description="Helical" evidence="8">
    <location>
        <begin position="40"/>
        <end position="61"/>
    </location>
</feature>
<dbReference type="InterPro" id="IPR000620">
    <property type="entry name" value="EamA_dom"/>
</dbReference>
<feature type="transmembrane region" description="Helical" evidence="8">
    <location>
        <begin position="105"/>
        <end position="122"/>
    </location>
</feature>
<sequence length="296" mass="31697">MSSRSETRLGVAMGLGAYTIWGLLPLFIRALQALPVADILAHRVIWSLAILLVLATVAKRWPAIRTAIATPRFLLALVASTLLIGTNWMIYVYSVNSGHTLQASLGYFINPLVNVLLGVVFLRERLGRPETVAILLAAAGVAALALHQGGSTLIPLGLAITFGLYGLVRKIVGLGPVEGLLIETGLLLPIALAWLLTMPNALARPDAPAIWLVMASGLVTTVPMLLFVGAANRMRYSELGLLQYVGPTLQLLIAVLVFGEPLLPIHMLAFALIWSGLAVYVAVTWHRGRVTPSVPE</sequence>
<gene>
    <name evidence="10" type="ORF">SAMN06295920_102544</name>
</gene>
<evidence type="ECO:0000313" key="11">
    <source>
        <dbReference type="Proteomes" id="UP000189818"/>
    </source>
</evidence>
<dbReference type="PANTHER" id="PTHR22911">
    <property type="entry name" value="ACYL-MALONYL CONDENSING ENZYME-RELATED"/>
    <property type="match status" value="1"/>
</dbReference>
<feature type="transmembrane region" description="Helical" evidence="8">
    <location>
        <begin position="265"/>
        <end position="283"/>
    </location>
</feature>
<dbReference type="STRING" id="439228.SAMN06295920_102544"/>
<keyword evidence="11" id="KW-1185">Reference proteome</keyword>
<evidence type="ECO:0000313" key="10">
    <source>
        <dbReference type="EMBL" id="SKB43080.1"/>
    </source>
</evidence>
<comment type="subcellular location">
    <subcellularLocation>
        <location evidence="1">Cell membrane</location>
        <topology evidence="1">Multi-pass membrane protein</topology>
    </subcellularLocation>
</comment>
<protein>
    <submittedName>
        <fullName evidence="10">Chloramphenicol-sensitive protein RarD</fullName>
    </submittedName>
</protein>
<feature type="transmembrane region" description="Helical" evidence="8">
    <location>
        <begin position="241"/>
        <end position="259"/>
    </location>
</feature>
<dbReference type="Pfam" id="PF00892">
    <property type="entry name" value="EamA"/>
    <property type="match status" value="2"/>
</dbReference>
<dbReference type="GO" id="GO:0005886">
    <property type="term" value="C:plasma membrane"/>
    <property type="evidence" value="ECO:0007669"/>
    <property type="project" value="UniProtKB-SubCell"/>
</dbReference>
<keyword evidence="3" id="KW-0813">Transport</keyword>
<dbReference type="InterPro" id="IPR004626">
    <property type="entry name" value="RarD"/>
</dbReference>
<feature type="transmembrane region" description="Helical" evidence="8">
    <location>
        <begin position="73"/>
        <end position="93"/>
    </location>
</feature>
<feature type="transmembrane region" description="Helical" evidence="8">
    <location>
        <begin position="180"/>
        <end position="197"/>
    </location>
</feature>
<feature type="transmembrane region" description="Helical" evidence="8">
    <location>
        <begin position="129"/>
        <end position="146"/>
    </location>
</feature>
<dbReference type="SUPFAM" id="SSF103481">
    <property type="entry name" value="Multidrug resistance efflux transporter EmrE"/>
    <property type="match status" value="2"/>
</dbReference>
<reference evidence="11" key="1">
    <citation type="submission" date="2017-02" db="EMBL/GenBank/DDBJ databases">
        <authorList>
            <person name="Varghese N."/>
            <person name="Submissions S."/>
        </authorList>
    </citation>
    <scope>NUCLEOTIDE SEQUENCE [LARGE SCALE GENOMIC DNA]</scope>
    <source>
        <strain evidence="11">UM2</strain>
    </source>
</reference>
<keyword evidence="6 8" id="KW-1133">Transmembrane helix</keyword>
<feature type="domain" description="EamA" evidence="9">
    <location>
        <begin position="9"/>
        <end position="144"/>
    </location>
</feature>
<dbReference type="RefSeq" id="WP_079647272.1">
    <property type="nucleotide sequence ID" value="NZ_FUYM01000002.1"/>
</dbReference>
<dbReference type="PANTHER" id="PTHR22911:SF137">
    <property type="entry name" value="SOLUTE CARRIER FAMILY 35 MEMBER G2-RELATED"/>
    <property type="match status" value="1"/>
</dbReference>
<evidence type="ECO:0000256" key="6">
    <source>
        <dbReference type="ARBA" id="ARBA00022989"/>
    </source>
</evidence>
<feature type="domain" description="EamA" evidence="9">
    <location>
        <begin position="156"/>
        <end position="280"/>
    </location>
</feature>
<evidence type="ECO:0000256" key="4">
    <source>
        <dbReference type="ARBA" id="ARBA00022475"/>
    </source>
</evidence>
<keyword evidence="7 8" id="KW-0472">Membrane</keyword>